<evidence type="ECO:0000256" key="4">
    <source>
        <dbReference type="ARBA" id="ARBA00022605"/>
    </source>
</evidence>
<dbReference type="NCBIfam" id="NF005996">
    <property type="entry name" value="PRK08123.1"/>
    <property type="match status" value="1"/>
</dbReference>
<dbReference type="InterPro" id="IPR010140">
    <property type="entry name" value="Histidinol_P_phosphatase_HisJ"/>
</dbReference>
<dbReference type="Pfam" id="PF13263">
    <property type="entry name" value="PHP_C"/>
    <property type="match status" value="1"/>
</dbReference>
<keyword evidence="11" id="KW-1185">Reference proteome</keyword>
<proteinExistence type="inferred from homology"/>
<evidence type="ECO:0000259" key="9">
    <source>
        <dbReference type="Pfam" id="PF02811"/>
    </source>
</evidence>
<dbReference type="InterPro" id="IPR004013">
    <property type="entry name" value="PHP_dom"/>
</dbReference>
<dbReference type="Gene3D" id="3.20.20.140">
    <property type="entry name" value="Metal-dependent hydrolases"/>
    <property type="match status" value="1"/>
</dbReference>
<evidence type="ECO:0000256" key="1">
    <source>
        <dbReference type="ARBA" id="ARBA00004970"/>
    </source>
</evidence>
<dbReference type="NCBIfam" id="TIGR01856">
    <property type="entry name" value="hisJ_fam"/>
    <property type="match status" value="1"/>
</dbReference>
<keyword evidence="4 8" id="KW-0028">Amino-acid biosynthesis</keyword>
<dbReference type="EC" id="3.1.3.15" evidence="3 8"/>
<evidence type="ECO:0000256" key="6">
    <source>
        <dbReference type="ARBA" id="ARBA00023102"/>
    </source>
</evidence>
<accession>A0A0R1VC54</accession>
<evidence type="ECO:0000256" key="5">
    <source>
        <dbReference type="ARBA" id="ARBA00022801"/>
    </source>
</evidence>
<dbReference type="CDD" id="cd12110">
    <property type="entry name" value="PHP_HisPPase_Hisj_like"/>
    <property type="match status" value="1"/>
</dbReference>
<evidence type="ECO:0000313" key="10">
    <source>
        <dbReference type="EMBL" id="KRM00579.1"/>
    </source>
</evidence>
<dbReference type="GeneID" id="98307014"/>
<keyword evidence="6 8" id="KW-0368">Histidine biosynthesis</keyword>
<dbReference type="PATRIC" id="fig|1423801.4.peg.903"/>
<dbReference type="SUPFAM" id="SSF89550">
    <property type="entry name" value="PHP domain-like"/>
    <property type="match status" value="1"/>
</dbReference>
<dbReference type="InterPro" id="IPR016195">
    <property type="entry name" value="Pol/histidinol_Pase-like"/>
</dbReference>
<name>A0A0R1VC54_9LACO</name>
<dbReference type="Proteomes" id="UP000051166">
    <property type="component" value="Unassembled WGS sequence"/>
</dbReference>
<dbReference type="PANTHER" id="PTHR21039:SF0">
    <property type="entry name" value="HISTIDINOL-PHOSPHATASE"/>
    <property type="match status" value="1"/>
</dbReference>
<dbReference type="RefSeq" id="WP_056959455.1">
    <property type="nucleotide sequence ID" value="NZ_AZFQ01000006.1"/>
</dbReference>
<evidence type="ECO:0000256" key="7">
    <source>
        <dbReference type="ARBA" id="ARBA00049158"/>
    </source>
</evidence>
<evidence type="ECO:0000256" key="2">
    <source>
        <dbReference type="ARBA" id="ARBA00009152"/>
    </source>
</evidence>
<dbReference type="GO" id="GO:0004401">
    <property type="term" value="F:histidinol-phosphatase activity"/>
    <property type="evidence" value="ECO:0007669"/>
    <property type="project" value="UniProtKB-UniRule"/>
</dbReference>
<sequence length="281" mass="32504">MKIEGHTHTELCPHGSQEKTEEMIQRAIALGFEKYCITEHAPLPVGFKQVYQGSAAGIDEASLAWNQLDEYFKLGEYLQQKYGDVLEISVGFEVDYIPGFEKQIRAFLDEYGPRTQQNILSVHFMRGKDNDFWCLDLAASEFEQGFDAWLSQPQELYRRYFTEVRESVEADLGKYRPQRIGHMSLIKKYQDYFGFPEDFDEKTLRIVRQILTSIKRQERQLDLNTAGLYKSDCNEFYPGAQICRLAREQEIPLIYGSDAHAVSEVGRGYHLKNALVGLDKQ</sequence>
<comment type="catalytic activity">
    <reaction evidence="7 8">
        <text>L-histidinol phosphate + H2O = L-histidinol + phosphate</text>
        <dbReference type="Rhea" id="RHEA:14465"/>
        <dbReference type="ChEBI" id="CHEBI:15377"/>
        <dbReference type="ChEBI" id="CHEBI:43474"/>
        <dbReference type="ChEBI" id="CHEBI:57699"/>
        <dbReference type="ChEBI" id="CHEBI:57980"/>
        <dbReference type="EC" id="3.1.3.15"/>
    </reaction>
</comment>
<dbReference type="AlphaFoldDB" id="A0A0R1VC54"/>
<organism evidence="10 11">
    <name type="scientific">Liquorilactobacillus satsumensis DSM 16230 = JCM 12392</name>
    <dbReference type="NCBI Taxonomy" id="1423801"/>
    <lineage>
        <taxon>Bacteria</taxon>
        <taxon>Bacillati</taxon>
        <taxon>Bacillota</taxon>
        <taxon>Bacilli</taxon>
        <taxon>Lactobacillales</taxon>
        <taxon>Lactobacillaceae</taxon>
        <taxon>Liquorilactobacillus</taxon>
    </lineage>
</organism>
<comment type="caution">
    <text evidence="10">The sequence shown here is derived from an EMBL/GenBank/DDBJ whole genome shotgun (WGS) entry which is preliminary data.</text>
</comment>
<dbReference type="EMBL" id="AZFQ01000006">
    <property type="protein sequence ID" value="KRM00579.1"/>
    <property type="molecule type" value="Genomic_DNA"/>
</dbReference>
<keyword evidence="5 8" id="KW-0378">Hydrolase</keyword>
<evidence type="ECO:0000256" key="8">
    <source>
        <dbReference type="RuleBase" id="RU366003"/>
    </source>
</evidence>
<feature type="domain" description="PHP" evidence="9">
    <location>
        <begin position="5"/>
        <end position="226"/>
    </location>
</feature>
<dbReference type="Pfam" id="PF02811">
    <property type="entry name" value="PHP"/>
    <property type="match status" value="1"/>
</dbReference>
<reference evidence="10 11" key="1">
    <citation type="journal article" date="2015" name="Genome Announc.">
        <title>Expanding the biotechnology potential of lactobacilli through comparative genomics of 213 strains and associated genera.</title>
        <authorList>
            <person name="Sun Z."/>
            <person name="Harris H.M."/>
            <person name="McCann A."/>
            <person name="Guo C."/>
            <person name="Argimon S."/>
            <person name="Zhang W."/>
            <person name="Yang X."/>
            <person name="Jeffery I.B."/>
            <person name="Cooney J.C."/>
            <person name="Kagawa T.F."/>
            <person name="Liu W."/>
            <person name="Song Y."/>
            <person name="Salvetti E."/>
            <person name="Wrobel A."/>
            <person name="Rasinkangas P."/>
            <person name="Parkhill J."/>
            <person name="Rea M.C."/>
            <person name="O'Sullivan O."/>
            <person name="Ritari J."/>
            <person name="Douillard F.P."/>
            <person name="Paul Ross R."/>
            <person name="Yang R."/>
            <person name="Briner A.E."/>
            <person name="Felis G.E."/>
            <person name="de Vos W.M."/>
            <person name="Barrangou R."/>
            <person name="Klaenhammer T.R."/>
            <person name="Caufield P.W."/>
            <person name="Cui Y."/>
            <person name="Zhang H."/>
            <person name="O'Toole P.W."/>
        </authorList>
    </citation>
    <scope>NUCLEOTIDE SEQUENCE [LARGE SCALE GENOMIC DNA]</scope>
    <source>
        <strain evidence="10 11">DSM 16230</strain>
    </source>
</reference>
<dbReference type="GO" id="GO:0005737">
    <property type="term" value="C:cytoplasm"/>
    <property type="evidence" value="ECO:0007669"/>
    <property type="project" value="TreeGrafter"/>
</dbReference>
<comment type="pathway">
    <text evidence="1 8">Amino-acid biosynthesis; L-histidine biosynthesis; L-histidine from 5-phospho-alpha-D-ribose 1-diphosphate: step 8/9.</text>
</comment>
<dbReference type="STRING" id="1423801.FD50_GL000889"/>
<dbReference type="PANTHER" id="PTHR21039">
    <property type="entry name" value="HISTIDINOL PHOSPHATASE-RELATED"/>
    <property type="match status" value="1"/>
</dbReference>
<dbReference type="GO" id="GO:0000105">
    <property type="term" value="P:L-histidine biosynthetic process"/>
    <property type="evidence" value="ECO:0007669"/>
    <property type="project" value="UniProtKB-UniRule"/>
</dbReference>
<evidence type="ECO:0000256" key="3">
    <source>
        <dbReference type="ARBA" id="ARBA00013085"/>
    </source>
</evidence>
<dbReference type="UniPathway" id="UPA00031">
    <property type="reaction ID" value="UER00013"/>
</dbReference>
<dbReference type="OrthoDB" id="9775255at2"/>
<protein>
    <recommendedName>
        <fullName evidence="3 8">Histidinol-phosphatase</fullName>
        <shortName evidence="8">HolPase</shortName>
        <ecNumber evidence="3 8">3.1.3.15</ecNumber>
    </recommendedName>
</protein>
<evidence type="ECO:0000313" key="11">
    <source>
        <dbReference type="Proteomes" id="UP000051166"/>
    </source>
</evidence>
<comment type="similarity">
    <text evidence="2 8">Belongs to the PHP hydrolase family. HisK subfamily.</text>
</comment>
<gene>
    <name evidence="10" type="ORF">FD50_GL000889</name>
</gene>